<dbReference type="AlphaFoldDB" id="A0A7K1TYF0"/>
<dbReference type="Pfam" id="PF22252">
    <property type="entry name" value="PNGase_F-II_N"/>
    <property type="match status" value="1"/>
</dbReference>
<feature type="compositionally biased region" description="Gly residues" evidence="1">
    <location>
        <begin position="111"/>
        <end position="125"/>
    </location>
</feature>
<comment type="caution">
    <text evidence="3">The sequence shown here is derived from an EMBL/GenBank/DDBJ whole genome shotgun (WGS) entry which is preliminary data.</text>
</comment>
<keyword evidence="2" id="KW-0732">Signal</keyword>
<sequence length="281" mass="30484">MTFVAEKNPEIMKNLSKTLLSAALIAFTGTTAFAQDKNTGVIDYEVNAKMPSRGGGGGDEEAEDRVITLNQHFYFSSGKGKLETDRPDFAGGGGRGGNRPQGAPDGPPPGGGDGQGPRQGGGFRGRGPRMFGMFGNAYVDLANKKYIQIFTKPSDSTKTYFAEEDFTAPKDVKLTDKTKKIAGYNCKKATLTLRDETYTVWYTQELPFSYSPVNGLLPEGSGVVLAAESSNRSFTAKKVDLKPVDAAKISLPANAEKVSEEQLRDIRREEMQKFRGRQNGN</sequence>
<protein>
    <submittedName>
        <fullName evidence="3">GLPGLI family protein</fullName>
    </submittedName>
</protein>
<accession>A0A7K1TYF0</accession>
<dbReference type="NCBIfam" id="TIGR01200">
    <property type="entry name" value="GLPGLI"/>
    <property type="match status" value="1"/>
</dbReference>
<organism evidence="3 4">
    <name type="scientific">Chitinophaga tropicalis</name>
    <dbReference type="NCBI Taxonomy" id="2683588"/>
    <lineage>
        <taxon>Bacteria</taxon>
        <taxon>Pseudomonadati</taxon>
        <taxon>Bacteroidota</taxon>
        <taxon>Chitinophagia</taxon>
        <taxon>Chitinophagales</taxon>
        <taxon>Chitinophagaceae</taxon>
        <taxon>Chitinophaga</taxon>
    </lineage>
</organism>
<evidence type="ECO:0000313" key="3">
    <source>
        <dbReference type="EMBL" id="MVT07086.1"/>
    </source>
</evidence>
<feature type="signal peptide" evidence="2">
    <location>
        <begin position="1"/>
        <end position="34"/>
    </location>
</feature>
<feature type="region of interest" description="Disordered" evidence="1">
    <location>
        <begin position="78"/>
        <end position="127"/>
    </location>
</feature>
<dbReference type="InterPro" id="IPR005901">
    <property type="entry name" value="GLPGLI"/>
</dbReference>
<proteinExistence type="predicted"/>
<dbReference type="Proteomes" id="UP000461730">
    <property type="component" value="Unassembled WGS sequence"/>
</dbReference>
<evidence type="ECO:0000313" key="4">
    <source>
        <dbReference type="Proteomes" id="UP000461730"/>
    </source>
</evidence>
<keyword evidence="4" id="KW-1185">Reference proteome</keyword>
<evidence type="ECO:0000256" key="1">
    <source>
        <dbReference type="SAM" id="MobiDB-lite"/>
    </source>
</evidence>
<dbReference type="EMBL" id="WRXN01000001">
    <property type="protein sequence ID" value="MVT07086.1"/>
    <property type="molecule type" value="Genomic_DNA"/>
</dbReference>
<gene>
    <name evidence="3" type="ORF">GO493_02350</name>
</gene>
<reference evidence="3 4" key="1">
    <citation type="submission" date="2019-12" db="EMBL/GenBank/DDBJ databases">
        <title>Chitinophaga sp. strain ysch24 (GDMCC 1.1355), whole genome shotgun sequence.</title>
        <authorList>
            <person name="Zhang X."/>
        </authorList>
    </citation>
    <scope>NUCLEOTIDE SEQUENCE [LARGE SCALE GENOMIC DNA]</scope>
    <source>
        <strain evidence="4">ysch24</strain>
    </source>
</reference>
<feature type="chain" id="PRO_5029764989" evidence="2">
    <location>
        <begin position="35"/>
        <end position="281"/>
    </location>
</feature>
<evidence type="ECO:0000256" key="2">
    <source>
        <dbReference type="SAM" id="SignalP"/>
    </source>
</evidence>
<feature type="compositionally biased region" description="Gly residues" evidence="1">
    <location>
        <begin position="90"/>
        <end position="99"/>
    </location>
</feature>
<name>A0A7K1TYF0_9BACT</name>